<keyword evidence="6" id="KW-0997">Cell inner membrane</keyword>
<comment type="caution">
    <text evidence="14">The sequence shown here is derived from an EMBL/GenBank/DDBJ whole genome shotgun (WGS) entry which is preliminary data.</text>
</comment>
<keyword evidence="4" id="KW-0813">Transport</keyword>
<evidence type="ECO:0000313" key="15">
    <source>
        <dbReference type="Proteomes" id="UP000635983"/>
    </source>
</evidence>
<comment type="subcellular location">
    <subcellularLocation>
        <location evidence="1">Cell inner membrane</location>
    </subcellularLocation>
    <subcellularLocation>
        <location evidence="2">Membrane</location>
        <topology evidence="2">Lipid-anchor</topology>
    </subcellularLocation>
</comment>
<dbReference type="FunFam" id="2.40.30.170:FF:000006">
    <property type="entry name" value="Multidrug resistance protein MdtA"/>
    <property type="match status" value="1"/>
</dbReference>
<dbReference type="Pfam" id="PF25876">
    <property type="entry name" value="HH_MFP_RND"/>
    <property type="match status" value="1"/>
</dbReference>
<feature type="coiled-coil region" evidence="9">
    <location>
        <begin position="54"/>
        <end position="81"/>
    </location>
</feature>
<evidence type="ECO:0000256" key="3">
    <source>
        <dbReference type="ARBA" id="ARBA00009477"/>
    </source>
</evidence>
<evidence type="ECO:0000256" key="6">
    <source>
        <dbReference type="ARBA" id="ARBA00022519"/>
    </source>
</evidence>
<feature type="domain" description="Multidrug resistance protein MdtA-like beta-barrel" evidence="12">
    <location>
        <begin position="160"/>
        <end position="243"/>
    </location>
</feature>
<feature type="domain" description="Multidrug resistance protein MdtA-like barrel-sandwich hybrid" evidence="11">
    <location>
        <begin position="13"/>
        <end position="156"/>
    </location>
</feature>
<dbReference type="AlphaFoldDB" id="A0A917PP29"/>
<dbReference type="NCBIfam" id="NF008589">
    <property type="entry name" value="PRK11556.1"/>
    <property type="match status" value="1"/>
</dbReference>
<dbReference type="SUPFAM" id="SSF111369">
    <property type="entry name" value="HlyD-like secretion proteins"/>
    <property type="match status" value="1"/>
</dbReference>
<dbReference type="InterPro" id="IPR058626">
    <property type="entry name" value="MdtA-like_b-barrel"/>
</dbReference>
<reference evidence="14" key="2">
    <citation type="submission" date="2020-09" db="EMBL/GenBank/DDBJ databases">
        <authorList>
            <person name="Sun Q."/>
            <person name="Ohkuma M."/>
        </authorList>
    </citation>
    <scope>NUCLEOTIDE SEQUENCE</scope>
    <source>
        <strain evidence="14">JCM 30078</strain>
    </source>
</reference>
<evidence type="ECO:0000259" key="10">
    <source>
        <dbReference type="Pfam" id="PF25876"/>
    </source>
</evidence>
<dbReference type="Gene3D" id="1.10.287.470">
    <property type="entry name" value="Helix hairpin bin"/>
    <property type="match status" value="1"/>
</dbReference>
<evidence type="ECO:0000256" key="5">
    <source>
        <dbReference type="ARBA" id="ARBA00022475"/>
    </source>
</evidence>
<dbReference type="InterPro" id="IPR006143">
    <property type="entry name" value="RND_pump_MFP"/>
</dbReference>
<feature type="domain" description="Multidrug resistance protein MdtA-like C-terminal permuted SH3" evidence="13">
    <location>
        <begin position="247"/>
        <end position="306"/>
    </location>
</feature>
<dbReference type="Pfam" id="PF25917">
    <property type="entry name" value="BSH_RND"/>
    <property type="match status" value="1"/>
</dbReference>
<feature type="domain" description="Multidrug resistance protein MdtA-like alpha-helical hairpin" evidence="10">
    <location>
        <begin position="54"/>
        <end position="123"/>
    </location>
</feature>
<reference evidence="14" key="1">
    <citation type="journal article" date="2014" name="Int. J. Syst. Evol. Microbiol.">
        <title>Complete genome sequence of Corynebacterium casei LMG S-19264T (=DSM 44701T), isolated from a smear-ripened cheese.</title>
        <authorList>
            <consortium name="US DOE Joint Genome Institute (JGI-PGF)"/>
            <person name="Walter F."/>
            <person name="Albersmeier A."/>
            <person name="Kalinowski J."/>
            <person name="Ruckert C."/>
        </authorList>
    </citation>
    <scope>NUCLEOTIDE SEQUENCE</scope>
    <source>
        <strain evidence="14">JCM 30078</strain>
    </source>
</reference>
<organism evidence="14 15">
    <name type="scientific">Pseudomonas matsuisoli</name>
    <dbReference type="NCBI Taxonomy" id="1515666"/>
    <lineage>
        <taxon>Bacteria</taxon>
        <taxon>Pseudomonadati</taxon>
        <taxon>Pseudomonadota</taxon>
        <taxon>Gammaproteobacteria</taxon>
        <taxon>Pseudomonadales</taxon>
        <taxon>Pseudomonadaceae</taxon>
        <taxon>Pseudomonas</taxon>
    </lineage>
</organism>
<proteinExistence type="inferred from homology"/>
<dbReference type="EMBL" id="BMPO01000002">
    <property type="protein sequence ID" value="GGJ86058.1"/>
    <property type="molecule type" value="Genomic_DNA"/>
</dbReference>
<gene>
    <name evidence="14" type="ORF">GCM10009304_10190</name>
</gene>
<evidence type="ECO:0000259" key="11">
    <source>
        <dbReference type="Pfam" id="PF25917"/>
    </source>
</evidence>
<evidence type="ECO:0000259" key="13">
    <source>
        <dbReference type="Pfam" id="PF25967"/>
    </source>
</evidence>
<keyword evidence="8" id="KW-0472">Membrane</keyword>
<dbReference type="InterPro" id="IPR058627">
    <property type="entry name" value="MdtA-like_C"/>
</dbReference>
<comment type="similarity">
    <text evidence="3">Belongs to the membrane fusion protein (MFP) (TC 8.A.1) family.</text>
</comment>
<evidence type="ECO:0000256" key="9">
    <source>
        <dbReference type="SAM" id="Coils"/>
    </source>
</evidence>
<evidence type="ECO:0000256" key="7">
    <source>
        <dbReference type="ARBA" id="ARBA00023054"/>
    </source>
</evidence>
<keyword evidence="15" id="KW-1185">Reference proteome</keyword>
<evidence type="ECO:0000256" key="4">
    <source>
        <dbReference type="ARBA" id="ARBA00022448"/>
    </source>
</evidence>
<dbReference type="InterPro" id="IPR058625">
    <property type="entry name" value="MdtA-like_BSH"/>
</dbReference>
<dbReference type="NCBIfam" id="TIGR01730">
    <property type="entry name" value="RND_mfp"/>
    <property type="match status" value="1"/>
</dbReference>
<dbReference type="GO" id="GO:0015562">
    <property type="term" value="F:efflux transmembrane transporter activity"/>
    <property type="evidence" value="ECO:0007669"/>
    <property type="project" value="TreeGrafter"/>
</dbReference>
<dbReference type="Pfam" id="PF25967">
    <property type="entry name" value="RND-MFP_C"/>
    <property type="match status" value="1"/>
</dbReference>
<keyword evidence="5" id="KW-1003">Cell membrane</keyword>
<sequence length="336" mass="36499">MNLTALGTVTAFNTANVRARVDGLLTEIRFEEGQRVKAGDVLAVIDPRPYEVALQQAEGTLQENRAQLKNAQIDYDRYKGLFAQDSIARQTLDTQEALVAQYQGTIRANQAAVAQAKLDLQFTRVSAPIAGRVGLRQVDVGNLVAAGDTTPLAVITETQPISIAFTLPESDLPKVLKARREQSALVVEAWDRGERNRLAQGVLQSIDNQIDLTTGTVRLKARFDNEDESLFPNQFVNVRLQVQTIANATLLPSDAIQYGSIGTFVYVIGEGDKVEVRKVDVGPTDGPNIVVESGVKTGERVAVQGTEQLREGSQVEVIEDAEPGKTVPAPLQNRQA</sequence>
<evidence type="ECO:0000256" key="8">
    <source>
        <dbReference type="ARBA" id="ARBA00023136"/>
    </source>
</evidence>
<dbReference type="Gene3D" id="2.40.30.170">
    <property type="match status" value="1"/>
</dbReference>
<protein>
    <submittedName>
        <fullName evidence="14">Secretion protein HlyD</fullName>
    </submittedName>
</protein>
<dbReference type="Proteomes" id="UP000635983">
    <property type="component" value="Unassembled WGS sequence"/>
</dbReference>
<dbReference type="PANTHER" id="PTHR30469:SF12">
    <property type="entry name" value="MULTIDRUG RESISTANCE PROTEIN MDTA"/>
    <property type="match status" value="1"/>
</dbReference>
<evidence type="ECO:0000313" key="14">
    <source>
        <dbReference type="EMBL" id="GGJ86058.1"/>
    </source>
</evidence>
<dbReference type="GO" id="GO:1990281">
    <property type="term" value="C:efflux pump complex"/>
    <property type="evidence" value="ECO:0007669"/>
    <property type="project" value="TreeGrafter"/>
</dbReference>
<accession>A0A917PP29</accession>
<dbReference type="Gene3D" id="2.40.420.20">
    <property type="match status" value="1"/>
</dbReference>
<keyword evidence="7 9" id="KW-0175">Coiled coil</keyword>
<evidence type="ECO:0000259" key="12">
    <source>
        <dbReference type="Pfam" id="PF25944"/>
    </source>
</evidence>
<evidence type="ECO:0000256" key="2">
    <source>
        <dbReference type="ARBA" id="ARBA00004635"/>
    </source>
</evidence>
<dbReference type="InterPro" id="IPR058624">
    <property type="entry name" value="MdtA-like_HH"/>
</dbReference>
<name>A0A917PP29_9PSED</name>
<dbReference type="Gene3D" id="2.40.50.100">
    <property type="match status" value="1"/>
</dbReference>
<dbReference type="PANTHER" id="PTHR30469">
    <property type="entry name" value="MULTIDRUG RESISTANCE PROTEIN MDTA"/>
    <property type="match status" value="1"/>
</dbReference>
<dbReference type="Pfam" id="PF25944">
    <property type="entry name" value="Beta-barrel_RND"/>
    <property type="match status" value="1"/>
</dbReference>
<evidence type="ECO:0000256" key="1">
    <source>
        <dbReference type="ARBA" id="ARBA00004533"/>
    </source>
</evidence>